<name>A0A5N6QG38_9ROSI</name>
<organism evidence="1 2">
    <name type="scientific">Carpinus fangiana</name>
    <dbReference type="NCBI Taxonomy" id="176857"/>
    <lineage>
        <taxon>Eukaryota</taxon>
        <taxon>Viridiplantae</taxon>
        <taxon>Streptophyta</taxon>
        <taxon>Embryophyta</taxon>
        <taxon>Tracheophyta</taxon>
        <taxon>Spermatophyta</taxon>
        <taxon>Magnoliopsida</taxon>
        <taxon>eudicotyledons</taxon>
        <taxon>Gunneridae</taxon>
        <taxon>Pentapetalae</taxon>
        <taxon>rosids</taxon>
        <taxon>fabids</taxon>
        <taxon>Fagales</taxon>
        <taxon>Betulaceae</taxon>
        <taxon>Carpinus</taxon>
    </lineage>
</organism>
<protein>
    <submittedName>
        <fullName evidence="1">Uncharacterized protein</fullName>
    </submittedName>
</protein>
<evidence type="ECO:0000313" key="1">
    <source>
        <dbReference type="EMBL" id="KAE7998095.1"/>
    </source>
</evidence>
<keyword evidence="2" id="KW-1185">Reference proteome</keyword>
<reference evidence="1 2" key="1">
    <citation type="submission" date="2019-06" db="EMBL/GenBank/DDBJ databases">
        <title>A chromosomal-level reference genome of Carpinus fangiana (Coryloideae, Betulaceae).</title>
        <authorList>
            <person name="Yang X."/>
            <person name="Wang Z."/>
            <person name="Zhang L."/>
            <person name="Hao G."/>
            <person name="Liu J."/>
            <person name="Yang Y."/>
        </authorList>
    </citation>
    <scope>NUCLEOTIDE SEQUENCE [LARGE SCALE GENOMIC DNA]</scope>
    <source>
        <strain evidence="1">Cfa_2016G</strain>
        <tissue evidence="1">Leaf</tissue>
    </source>
</reference>
<dbReference type="EMBL" id="CM017321">
    <property type="protein sequence ID" value="KAE7998095.1"/>
    <property type="molecule type" value="Genomic_DNA"/>
</dbReference>
<gene>
    <name evidence="1" type="ORF">FH972_002673</name>
</gene>
<proteinExistence type="predicted"/>
<dbReference type="Proteomes" id="UP000327013">
    <property type="component" value="Chromosome 1"/>
</dbReference>
<sequence>MGFAVIIAAASQTACPPRQSQKATSQMPSLATCSLWVRGPLGPINEPKKTTPSLKRKTCYDTMNMPASRPAIAHPVGTARKASFSLVAGLLTLGASFSRDSCEVERRGSLHIPGIFLQNFCFESGFGREEKILLMVFSSPGLRPSDQLEWNPLCNEVDLSSRPETSPLNTPNTCMRQVQTTAWVKRCLYGLEKFLRVSYKGFEQEASDLFSAIESSHKSAKMRQAHLKKGGWE</sequence>
<evidence type="ECO:0000313" key="2">
    <source>
        <dbReference type="Proteomes" id="UP000327013"/>
    </source>
</evidence>
<dbReference type="AlphaFoldDB" id="A0A5N6QG38"/>
<accession>A0A5N6QG38</accession>